<dbReference type="Proteomes" id="UP000019487">
    <property type="component" value="Unassembled WGS sequence"/>
</dbReference>
<dbReference type="AlphaFoldDB" id="W9CJX6"/>
<evidence type="ECO:0000313" key="2">
    <source>
        <dbReference type="EMBL" id="ESZ97102.1"/>
    </source>
</evidence>
<proteinExistence type="predicted"/>
<dbReference type="HOGENOM" id="CLU_1327070_0_0_1"/>
<sequence>MSTKLSTGATTRDSQVKNRNMAEATGLQHQKSTEGDKKSDEWLYEMIDSMIIQSDRYHSSMSAFVKSGLIKDRQDVEEAINKIEVSIHELRDAKGRLSDTTSEDQASQTAHWFEELIPPGSSWEKLVELYILENKSSWKKKLRGFIVSVRGAMGRLVETNKLCIFTGTSSQYTKADPYSKNCELIIDIIPFEALLIPVTTAQDVQTP</sequence>
<organism evidence="2 3">
    <name type="scientific">Sclerotinia borealis (strain F-4128)</name>
    <dbReference type="NCBI Taxonomy" id="1432307"/>
    <lineage>
        <taxon>Eukaryota</taxon>
        <taxon>Fungi</taxon>
        <taxon>Dikarya</taxon>
        <taxon>Ascomycota</taxon>
        <taxon>Pezizomycotina</taxon>
        <taxon>Leotiomycetes</taxon>
        <taxon>Helotiales</taxon>
        <taxon>Sclerotiniaceae</taxon>
        <taxon>Sclerotinia</taxon>
    </lineage>
</organism>
<protein>
    <submittedName>
        <fullName evidence="2">Uncharacterized protein</fullName>
    </submittedName>
</protein>
<name>W9CJX6_SCLBF</name>
<comment type="caution">
    <text evidence="2">The sequence shown here is derived from an EMBL/GenBank/DDBJ whole genome shotgun (WGS) entry which is preliminary data.</text>
</comment>
<dbReference type="OrthoDB" id="3519348at2759"/>
<reference evidence="2 3" key="1">
    <citation type="journal article" date="2014" name="Genome Announc.">
        <title>Draft genome sequence of Sclerotinia borealis, a psychrophilic plant pathogenic fungus.</title>
        <authorList>
            <person name="Mardanov A.V."/>
            <person name="Beletsky A.V."/>
            <person name="Kadnikov V.V."/>
            <person name="Ignatov A.N."/>
            <person name="Ravin N.V."/>
        </authorList>
    </citation>
    <scope>NUCLEOTIDE SEQUENCE [LARGE SCALE GENOMIC DNA]</scope>
    <source>
        <strain evidence="3">F-4157</strain>
    </source>
</reference>
<evidence type="ECO:0000313" key="3">
    <source>
        <dbReference type="Proteomes" id="UP000019487"/>
    </source>
</evidence>
<gene>
    <name evidence="2" type="ORF">SBOR_2532</name>
</gene>
<evidence type="ECO:0000256" key="1">
    <source>
        <dbReference type="SAM" id="MobiDB-lite"/>
    </source>
</evidence>
<accession>W9CJX6</accession>
<feature type="compositionally biased region" description="Polar residues" evidence="1">
    <location>
        <begin position="1"/>
        <end position="13"/>
    </location>
</feature>
<feature type="region of interest" description="Disordered" evidence="1">
    <location>
        <begin position="1"/>
        <end position="35"/>
    </location>
</feature>
<keyword evidence="3" id="KW-1185">Reference proteome</keyword>
<dbReference type="EMBL" id="AYSA01000102">
    <property type="protein sequence ID" value="ESZ97102.1"/>
    <property type="molecule type" value="Genomic_DNA"/>
</dbReference>